<evidence type="ECO:0000313" key="3">
    <source>
        <dbReference type="Proteomes" id="UP001168877"/>
    </source>
</evidence>
<dbReference type="Proteomes" id="UP001168877">
    <property type="component" value="Unassembled WGS sequence"/>
</dbReference>
<evidence type="ECO:0000313" key="2">
    <source>
        <dbReference type="EMBL" id="KAK0594499.1"/>
    </source>
</evidence>
<gene>
    <name evidence="2" type="ORF">LWI29_008649</name>
</gene>
<organism evidence="2 3">
    <name type="scientific">Acer saccharum</name>
    <name type="common">Sugar maple</name>
    <dbReference type="NCBI Taxonomy" id="4024"/>
    <lineage>
        <taxon>Eukaryota</taxon>
        <taxon>Viridiplantae</taxon>
        <taxon>Streptophyta</taxon>
        <taxon>Embryophyta</taxon>
        <taxon>Tracheophyta</taxon>
        <taxon>Spermatophyta</taxon>
        <taxon>Magnoliopsida</taxon>
        <taxon>eudicotyledons</taxon>
        <taxon>Gunneridae</taxon>
        <taxon>Pentapetalae</taxon>
        <taxon>rosids</taxon>
        <taxon>malvids</taxon>
        <taxon>Sapindales</taxon>
        <taxon>Sapindaceae</taxon>
        <taxon>Hippocastanoideae</taxon>
        <taxon>Acereae</taxon>
        <taxon>Acer</taxon>
    </lineage>
</organism>
<keyword evidence="3" id="KW-1185">Reference proteome</keyword>
<reference evidence="2" key="2">
    <citation type="submission" date="2023-06" db="EMBL/GenBank/DDBJ databases">
        <authorList>
            <person name="Swenson N.G."/>
            <person name="Wegrzyn J.L."/>
            <person name="Mcevoy S.L."/>
        </authorList>
    </citation>
    <scope>NUCLEOTIDE SEQUENCE</scope>
    <source>
        <strain evidence="2">NS2018</strain>
        <tissue evidence="2">Leaf</tissue>
    </source>
</reference>
<accession>A0AA39SMF8</accession>
<evidence type="ECO:0000256" key="1">
    <source>
        <dbReference type="SAM" id="MobiDB-lite"/>
    </source>
</evidence>
<feature type="region of interest" description="Disordered" evidence="1">
    <location>
        <begin position="112"/>
        <end position="159"/>
    </location>
</feature>
<dbReference type="EMBL" id="JAUESC010000030">
    <property type="protein sequence ID" value="KAK0594499.1"/>
    <property type="molecule type" value="Genomic_DNA"/>
</dbReference>
<sequence length="187" mass="19966">MAAYAKAKVCTRLPCQGQSVHTAAHAKPKVCTWLAHAKAKVCTRLPMPRPKCAHGQGRNLRTRLKTSSEFPAIFCRVDRGSKATLPLTIPRRVFKSSAKDSTRLGGITFQGGPCGSSAARASPTARASGDREVPTAGRQTGGGRTRRSSPDSDLEAFSHNPAHGSFAPLAFQPSAMTNCANQRFLSY</sequence>
<name>A0AA39SMF8_ACESA</name>
<dbReference type="AlphaFoldDB" id="A0AA39SMF8"/>
<feature type="compositionally biased region" description="Low complexity" evidence="1">
    <location>
        <begin position="116"/>
        <end position="127"/>
    </location>
</feature>
<comment type="caution">
    <text evidence="2">The sequence shown here is derived from an EMBL/GenBank/DDBJ whole genome shotgun (WGS) entry which is preliminary data.</text>
</comment>
<proteinExistence type="predicted"/>
<protein>
    <submittedName>
        <fullName evidence="2">Uncharacterized protein</fullName>
    </submittedName>
</protein>
<reference evidence="2" key="1">
    <citation type="journal article" date="2022" name="Plant J.">
        <title>Strategies of tolerance reflected in two North American maple genomes.</title>
        <authorList>
            <person name="McEvoy S.L."/>
            <person name="Sezen U.U."/>
            <person name="Trouern-Trend A."/>
            <person name="McMahon S.M."/>
            <person name="Schaberg P.G."/>
            <person name="Yang J."/>
            <person name="Wegrzyn J.L."/>
            <person name="Swenson N.G."/>
        </authorList>
    </citation>
    <scope>NUCLEOTIDE SEQUENCE</scope>
    <source>
        <strain evidence="2">NS2018</strain>
    </source>
</reference>